<reference evidence="2" key="1">
    <citation type="submission" date="2020-09" db="EMBL/GenBank/DDBJ databases">
        <title>Iningainema tapete sp. nov. (Scytonemataceae, Cyanobacteria) from greenhouses in central Florida (USA) produces two types of nodularin with biosynthetic potential for microcystin-LR and anabaenopeptins.</title>
        <authorList>
            <person name="Berthold D.E."/>
            <person name="Lefler F.W."/>
            <person name="Huang I.-S."/>
            <person name="Abdulla H."/>
            <person name="Zimba P.V."/>
            <person name="Laughinghouse H.D. IV."/>
        </authorList>
    </citation>
    <scope>NUCLEOTIDE SEQUENCE</scope>
    <source>
        <strain evidence="2">BLCCT55</strain>
    </source>
</reference>
<keyword evidence="3" id="KW-1185">Reference proteome</keyword>
<dbReference type="EMBL" id="JACXAE010000075">
    <property type="protein sequence ID" value="MBD2775169.1"/>
    <property type="molecule type" value="Genomic_DNA"/>
</dbReference>
<dbReference type="InterPro" id="IPR002477">
    <property type="entry name" value="Peptidoglycan-bd-like"/>
</dbReference>
<dbReference type="InterPro" id="IPR036365">
    <property type="entry name" value="PGBD-like_sf"/>
</dbReference>
<dbReference type="Pfam" id="PF01471">
    <property type="entry name" value="PG_binding_1"/>
    <property type="match status" value="2"/>
</dbReference>
<organism evidence="2 3">
    <name type="scientific">Iningainema tapete BLCC-T55</name>
    <dbReference type="NCBI Taxonomy" id="2748662"/>
    <lineage>
        <taxon>Bacteria</taxon>
        <taxon>Bacillati</taxon>
        <taxon>Cyanobacteriota</taxon>
        <taxon>Cyanophyceae</taxon>
        <taxon>Nostocales</taxon>
        <taxon>Scytonemataceae</taxon>
        <taxon>Iningainema tapete</taxon>
    </lineage>
</organism>
<dbReference type="SUPFAM" id="SSF47090">
    <property type="entry name" value="PGBD-like"/>
    <property type="match status" value="2"/>
</dbReference>
<dbReference type="InterPro" id="IPR036366">
    <property type="entry name" value="PGBDSf"/>
</dbReference>
<feature type="domain" description="Peptidoglycan binding-like" evidence="1">
    <location>
        <begin position="14"/>
        <end position="69"/>
    </location>
</feature>
<name>A0A8J7C740_9CYAN</name>
<evidence type="ECO:0000259" key="1">
    <source>
        <dbReference type="Pfam" id="PF01471"/>
    </source>
</evidence>
<protein>
    <submittedName>
        <fullName evidence="2">Peptidoglycan-binding protein</fullName>
    </submittedName>
</protein>
<dbReference type="PANTHER" id="PTHR41533">
    <property type="entry name" value="L,D-TRANSPEPTIDASE HI_1667-RELATED"/>
    <property type="match status" value="1"/>
</dbReference>
<evidence type="ECO:0000313" key="2">
    <source>
        <dbReference type="EMBL" id="MBD2775169.1"/>
    </source>
</evidence>
<dbReference type="PANTHER" id="PTHR41533:SF1">
    <property type="entry name" value="L,D-TRANSPEPTIDASE YCBB-RELATED"/>
    <property type="match status" value="1"/>
</dbReference>
<gene>
    <name evidence="2" type="ORF">ICL16_24670</name>
</gene>
<sequence length="178" mass="19352">MPDTFVTLKEGSKGAEVTKLQQRLKTLKYYAGAIDGNFGPQTKASVINFQKKNAVKDDGIVGYETEAAIQRALWVSQRQTIQEGSKGNDVEKLQTLLQQADEINKDHGVVWNVPGGFGIRTDGIFGANTKAAVIKFQQAEKLKADGVVGALTWKALSGIITFDLEPIVIVNNDVFDLA</sequence>
<proteinExistence type="predicted"/>
<accession>A0A8J7C740</accession>
<feature type="domain" description="Peptidoglycan binding-like" evidence="1">
    <location>
        <begin position="87"/>
        <end position="156"/>
    </location>
</feature>
<evidence type="ECO:0000313" key="3">
    <source>
        <dbReference type="Proteomes" id="UP000629098"/>
    </source>
</evidence>
<dbReference type="Gene3D" id="1.10.101.10">
    <property type="entry name" value="PGBD-like superfamily/PGBD"/>
    <property type="match status" value="2"/>
</dbReference>
<dbReference type="InterPro" id="IPR052905">
    <property type="entry name" value="LD-transpeptidase_YkuD-like"/>
</dbReference>
<dbReference type="Proteomes" id="UP000629098">
    <property type="component" value="Unassembled WGS sequence"/>
</dbReference>
<dbReference type="AlphaFoldDB" id="A0A8J7C740"/>
<dbReference type="RefSeq" id="WP_190833187.1">
    <property type="nucleotide sequence ID" value="NZ_CAWPPI010000075.1"/>
</dbReference>
<comment type="caution">
    <text evidence="2">The sequence shown here is derived from an EMBL/GenBank/DDBJ whole genome shotgun (WGS) entry which is preliminary data.</text>
</comment>